<name>A0A2T3B0N7_AMORE</name>
<dbReference type="GeneID" id="36573272"/>
<sequence length="88" mass="10370">MNRLSGSFFPDMCFSDPESRSWRQTGRSARVADHIAILLLFSFSYYRQICFHISPFCICQYILHRPCCYVYILADLHIQHHITSRPPS</sequence>
<dbReference type="AlphaFoldDB" id="A0A2T3B0N7"/>
<reference evidence="1 2" key="1">
    <citation type="journal article" date="2018" name="New Phytol.">
        <title>Comparative genomics and transcriptomics depict ericoid mycorrhizal fungi as versatile saprotrophs and plant mutualists.</title>
        <authorList>
            <person name="Martino E."/>
            <person name="Morin E."/>
            <person name="Grelet G.A."/>
            <person name="Kuo A."/>
            <person name="Kohler A."/>
            <person name="Daghino S."/>
            <person name="Barry K.W."/>
            <person name="Cichocki N."/>
            <person name="Clum A."/>
            <person name="Dockter R.B."/>
            <person name="Hainaut M."/>
            <person name="Kuo R.C."/>
            <person name="LaButti K."/>
            <person name="Lindahl B.D."/>
            <person name="Lindquist E.A."/>
            <person name="Lipzen A."/>
            <person name="Khouja H.R."/>
            <person name="Magnuson J."/>
            <person name="Murat C."/>
            <person name="Ohm R.A."/>
            <person name="Singer S.W."/>
            <person name="Spatafora J.W."/>
            <person name="Wang M."/>
            <person name="Veneault-Fourrey C."/>
            <person name="Henrissat B."/>
            <person name="Grigoriev I.V."/>
            <person name="Martin F.M."/>
            <person name="Perotto S."/>
        </authorList>
    </citation>
    <scope>NUCLEOTIDE SEQUENCE [LARGE SCALE GENOMIC DNA]</scope>
    <source>
        <strain evidence="1 2">ATCC 22711</strain>
    </source>
</reference>
<evidence type="ECO:0000313" key="1">
    <source>
        <dbReference type="EMBL" id="PSS16976.1"/>
    </source>
</evidence>
<dbReference type="RefSeq" id="XP_024720484.1">
    <property type="nucleotide sequence ID" value="XM_024865191.1"/>
</dbReference>
<dbReference type="Proteomes" id="UP000241818">
    <property type="component" value="Unassembled WGS sequence"/>
</dbReference>
<keyword evidence="2" id="KW-1185">Reference proteome</keyword>
<gene>
    <name evidence="1" type="ORF">M430DRAFT_250897</name>
</gene>
<organism evidence="1 2">
    <name type="scientific">Amorphotheca resinae ATCC 22711</name>
    <dbReference type="NCBI Taxonomy" id="857342"/>
    <lineage>
        <taxon>Eukaryota</taxon>
        <taxon>Fungi</taxon>
        <taxon>Dikarya</taxon>
        <taxon>Ascomycota</taxon>
        <taxon>Pezizomycotina</taxon>
        <taxon>Leotiomycetes</taxon>
        <taxon>Helotiales</taxon>
        <taxon>Amorphothecaceae</taxon>
        <taxon>Amorphotheca</taxon>
    </lineage>
</organism>
<dbReference type="InParanoid" id="A0A2T3B0N7"/>
<dbReference type="EMBL" id="KZ679012">
    <property type="protein sequence ID" value="PSS16976.1"/>
    <property type="molecule type" value="Genomic_DNA"/>
</dbReference>
<accession>A0A2T3B0N7</accession>
<evidence type="ECO:0000313" key="2">
    <source>
        <dbReference type="Proteomes" id="UP000241818"/>
    </source>
</evidence>
<proteinExistence type="predicted"/>
<protein>
    <submittedName>
        <fullName evidence="1">Uncharacterized protein</fullName>
    </submittedName>
</protein>